<accession>A0ABU3NN15</accession>
<dbReference type="Proteomes" id="UP001254165">
    <property type="component" value="Unassembled WGS sequence"/>
</dbReference>
<keyword evidence="1" id="KW-0472">Membrane</keyword>
<name>A0ABU3NN15_9CHLR</name>
<dbReference type="RefSeq" id="WP_315624883.1">
    <property type="nucleotide sequence ID" value="NZ_JAUHMF010000001.1"/>
</dbReference>
<dbReference type="Gene3D" id="1.20.1260.100">
    <property type="entry name" value="TspO/MBR protein"/>
    <property type="match status" value="1"/>
</dbReference>
<sequence>MNRDRLRQWLTVLLVLITIVINGLANALPFNNLTTGEISDRFQVYFVPAGYVFSIWGLIYLGLIAFAVFQALPAQRENPRLRAIFPWFVLASLANITWLFLWHYEQFVFTLPAMLTLLISLIFIYLRLGIGRSTVSAAERWVTHAPFSLYLGWISVATIANVTDVLYYLGWNGGGLAPEVWAVIMLGVVVALAALMAWARRDVIYLLVFVWALAGIAVKQSATPLVAGAAAAGAGAVGVLAVFSLVRSRRGTVKTALSG</sequence>
<reference evidence="2 3" key="1">
    <citation type="submission" date="2023-07" db="EMBL/GenBank/DDBJ databases">
        <title>Novel species of Thermanaerothrix with wide hydrolytic capabilities.</title>
        <authorList>
            <person name="Zayulina K.S."/>
            <person name="Podosokorskaya O.A."/>
            <person name="Elcheninov A.G."/>
        </authorList>
    </citation>
    <scope>NUCLEOTIDE SEQUENCE [LARGE SCALE GENOMIC DNA]</scope>
    <source>
        <strain evidence="2 3">4228-RoL</strain>
    </source>
</reference>
<keyword evidence="3" id="KW-1185">Reference proteome</keyword>
<feature type="transmembrane region" description="Helical" evidence="1">
    <location>
        <begin position="203"/>
        <end position="219"/>
    </location>
</feature>
<gene>
    <name evidence="2" type="ORF">QYE77_08150</name>
</gene>
<feature type="transmembrane region" description="Helical" evidence="1">
    <location>
        <begin position="180"/>
        <end position="198"/>
    </location>
</feature>
<proteinExistence type="predicted"/>
<feature type="transmembrane region" description="Helical" evidence="1">
    <location>
        <begin position="51"/>
        <end position="72"/>
    </location>
</feature>
<comment type="caution">
    <text evidence="2">The sequence shown here is derived from an EMBL/GenBank/DDBJ whole genome shotgun (WGS) entry which is preliminary data.</text>
</comment>
<dbReference type="EMBL" id="JAUHMF010000001">
    <property type="protein sequence ID" value="MDT8898238.1"/>
    <property type="molecule type" value="Genomic_DNA"/>
</dbReference>
<dbReference type="PANTHER" id="PTHR33802">
    <property type="entry name" value="SI:CH211-161H7.5-RELATED"/>
    <property type="match status" value="1"/>
</dbReference>
<feature type="transmembrane region" description="Helical" evidence="1">
    <location>
        <begin position="147"/>
        <end position="168"/>
    </location>
</feature>
<protein>
    <recommendedName>
        <fullName evidence="4">Tryptophan-rich sensory protein</fullName>
    </recommendedName>
</protein>
<dbReference type="PANTHER" id="PTHR33802:SF1">
    <property type="entry name" value="XK-RELATED PROTEIN"/>
    <property type="match status" value="1"/>
</dbReference>
<feature type="transmembrane region" description="Helical" evidence="1">
    <location>
        <begin position="84"/>
        <end position="101"/>
    </location>
</feature>
<evidence type="ECO:0000256" key="1">
    <source>
        <dbReference type="SAM" id="Phobius"/>
    </source>
</evidence>
<feature type="transmembrane region" description="Helical" evidence="1">
    <location>
        <begin position="225"/>
        <end position="246"/>
    </location>
</feature>
<organism evidence="2 3">
    <name type="scientific">Thermanaerothrix solaris</name>
    <dbReference type="NCBI Taxonomy" id="3058434"/>
    <lineage>
        <taxon>Bacteria</taxon>
        <taxon>Bacillati</taxon>
        <taxon>Chloroflexota</taxon>
        <taxon>Anaerolineae</taxon>
        <taxon>Anaerolineales</taxon>
        <taxon>Anaerolineaceae</taxon>
        <taxon>Thermanaerothrix</taxon>
    </lineage>
</organism>
<dbReference type="InterPro" id="IPR038330">
    <property type="entry name" value="TspO/MBR-related_sf"/>
</dbReference>
<evidence type="ECO:0000313" key="2">
    <source>
        <dbReference type="EMBL" id="MDT8898238.1"/>
    </source>
</evidence>
<evidence type="ECO:0000313" key="3">
    <source>
        <dbReference type="Proteomes" id="UP001254165"/>
    </source>
</evidence>
<feature type="transmembrane region" description="Helical" evidence="1">
    <location>
        <begin position="107"/>
        <end position="126"/>
    </location>
</feature>
<evidence type="ECO:0008006" key="4">
    <source>
        <dbReference type="Google" id="ProtNLM"/>
    </source>
</evidence>
<keyword evidence="1" id="KW-1133">Transmembrane helix</keyword>
<keyword evidence="1" id="KW-0812">Transmembrane</keyword>